<evidence type="ECO:0000313" key="5">
    <source>
        <dbReference type="EMBL" id="GLI63380.1"/>
    </source>
</evidence>
<feature type="domain" description="Ketoreductase" evidence="4">
    <location>
        <begin position="21"/>
        <end position="201"/>
    </location>
</feature>
<dbReference type="EMBL" id="BSDZ01000015">
    <property type="protein sequence ID" value="GLI63380.1"/>
    <property type="molecule type" value="Genomic_DNA"/>
</dbReference>
<dbReference type="PANTHER" id="PTHR43775:SF37">
    <property type="entry name" value="SI:DKEY-61P9.11"/>
    <property type="match status" value="1"/>
</dbReference>
<dbReference type="SMART" id="SM00822">
    <property type="entry name" value="PKS_KR"/>
    <property type="match status" value="1"/>
</dbReference>
<gene>
    <name evidence="5" type="ORF">VaNZ11_006292</name>
</gene>
<protein>
    <recommendedName>
        <fullName evidence="4">Ketoreductase domain-containing protein</fullName>
    </recommendedName>
</protein>
<comment type="caution">
    <text evidence="5">The sequence shown here is derived from an EMBL/GenBank/DDBJ whole genome shotgun (WGS) entry which is preliminary data.</text>
</comment>
<organism evidence="5 6">
    <name type="scientific">Volvox africanus</name>
    <dbReference type="NCBI Taxonomy" id="51714"/>
    <lineage>
        <taxon>Eukaryota</taxon>
        <taxon>Viridiplantae</taxon>
        <taxon>Chlorophyta</taxon>
        <taxon>core chlorophytes</taxon>
        <taxon>Chlorophyceae</taxon>
        <taxon>CS clade</taxon>
        <taxon>Chlamydomonadales</taxon>
        <taxon>Volvocaceae</taxon>
        <taxon>Volvox</taxon>
    </lineage>
</organism>
<keyword evidence="1" id="KW-0596">Phosphopantetheine</keyword>
<dbReference type="InterPro" id="IPR013968">
    <property type="entry name" value="PKS_KR"/>
</dbReference>
<dbReference type="InterPro" id="IPR057326">
    <property type="entry name" value="KR_dom"/>
</dbReference>
<name>A0ABQ5S0V2_9CHLO</name>
<feature type="non-terminal residue" evidence="5">
    <location>
        <position position="1"/>
    </location>
</feature>
<dbReference type="PANTHER" id="PTHR43775">
    <property type="entry name" value="FATTY ACID SYNTHASE"/>
    <property type="match status" value="1"/>
</dbReference>
<dbReference type="Pfam" id="PF08659">
    <property type="entry name" value="KR"/>
    <property type="match status" value="1"/>
</dbReference>
<feature type="non-terminal residue" evidence="5">
    <location>
        <position position="333"/>
    </location>
</feature>
<feature type="compositionally biased region" description="Basic residues" evidence="3">
    <location>
        <begin position="300"/>
        <end position="312"/>
    </location>
</feature>
<dbReference type="CDD" id="cd05274">
    <property type="entry name" value="KR_FAS_SDR_x"/>
    <property type="match status" value="1"/>
</dbReference>
<dbReference type="InterPro" id="IPR050091">
    <property type="entry name" value="PKS_NRPS_Biosynth_Enz"/>
</dbReference>
<dbReference type="Gene3D" id="3.40.50.720">
    <property type="entry name" value="NAD(P)-binding Rossmann-like Domain"/>
    <property type="match status" value="1"/>
</dbReference>
<accession>A0ABQ5S0V2</accession>
<evidence type="ECO:0000256" key="2">
    <source>
        <dbReference type="ARBA" id="ARBA00022553"/>
    </source>
</evidence>
<evidence type="ECO:0000313" key="6">
    <source>
        <dbReference type="Proteomes" id="UP001165090"/>
    </source>
</evidence>
<evidence type="ECO:0000256" key="1">
    <source>
        <dbReference type="ARBA" id="ARBA00022450"/>
    </source>
</evidence>
<dbReference type="InterPro" id="IPR036291">
    <property type="entry name" value="NAD(P)-bd_dom_sf"/>
</dbReference>
<dbReference type="SUPFAM" id="SSF51735">
    <property type="entry name" value="NAD(P)-binding Rossmann-fold domains"/>
    <property type="match status" value="1"/>
</dbReference>
<proteinExistence type="predicted"/>
<sequence>MANRSSALLTADPGSSSLLSGRILITGGTGTLGNLLAEWFCQHGAKNLTLLSRTGVLPPNVAEWLATSASGSTSAITVCACDTTSAADCGVLSFPASDLQPVTLLVHAGGVLADAMLSNQSLGALRRVLAPKHASLEHLAVLAQLHPAAGQVLFSSIASLLGAPGQANYSAANAGLDGYAAECAARGLAAVSVQWGAWAGGGMAAQDAQTAGRVERMGMSLIRPQQGLAALEGVLSSMIISSSASILTGSPALESVIAANPFRWPEFLRRLPGPPPPFLSHFSITLTTKDTTSGAAVLKHQGRPGRRRRQHTRASAGPAAATTSAVFAASVLE</sequence>
<evidence type="ECO:0000259" key="4">
    <source>
        <dbReference type="SMART" id="SM00822"/>
    </source>
</evidence>
<feature type="region of interest" description="Disordered" evidence="3">
    <location>
        <begin position="293"/>
        <end position="321"/>
    </location>
</feature>
<reference evidence="5 6" key="1">
    <citation type="journal article" date="2023" name="IScience">
        <title>Expanded male sex-determining region conserved during the evolution of homothallism in the green alga Volvox.</title>
        <authorList>
            <person name="Yamamoto K."/>
            <person name="Matsuzaki R."/>
            <person name="Mahakham W."/>
            <person name="Heman W."/>
            <person name="Sekimoto H."/>
            <person name="Kawachi M."/>
            <person name="Minakuchi Y."/>
            <person name="Toyoda A."/>
            <person name="Nozaki H."/>
        </authorList>
    </citation>
    <scope>NUCLEOTIDE SEQUENCE [LARGE SCALE GENOMIC DNA]</scope>
    <source>
        <strain evidence="5 6">NIES-4468</strain>
    </source>
</reference>
<dbReference type="Proteomes" id="UP001165090">
    <property type="component" value="Unassembled WGS sequence"/>
</dbReference>
<keyword evidence="2" id="KW-0597">Phosphoprotein</keyword>
<keyword evidence="6" id="KW-1185">Reference proteome</keyword>
<evidence type="ECO:0000256" key="3">
    <source>
        <dbReference type="SAM" id="MobiDB-lite"/>
    </source>
</evidence>